<dbReference type="Pfam" id="PF04542">
    <property type="entry name" value="Sigma70_r2"/>
    <property type="match status" value="1"/>
</dbReference>
<dbReference type="PANTHER" id="PTHR43133:SF46">
    <property type="entry name" value="RNA POLYMERASE SIGMA-70 FACTOR ECF SUBFAMILY"/>
    <property type="match status" value="1"/>
</dbReference>
<dbReference type="SUPFAM" id="SSF88946">
    <property type="entry name" value="Sigma2 domain of RNA polymerase sigma factors"/>
    <property type="match status" value="1"/>
</dbReference>
<dbReference type="GO" id="GO:0003677">
    <property type="term" value="F:DNA binding"/>
    <property type="evidence" value="ECO:0007669"/>
    <property type="project" value="InterPro"/>
</dbReference>
<dbReference type="InterPro" id="IPR007627">
    <property type="entry name" value="RNA_pol_sigma70_r2"/>
</dbReference>
<dbReference type="Gene3D" id="1.10.10.10">
    <property type="entry name" value="Winged helix-like DNA-binding domain superfamily/Winged helix DNA-binding domain"/>
    <property type="match status" value="1"/>
</dbReference>
<evidence type="ECO:0000256" key="3">
    <source>
        <dbReference type="ARBA" id="ARBA00023082"/>
    </source>
</evidence>
<evidence type="ECO:0000256" key="2">
    <source>
        <dbReference type="ARBA" id="ARBA00023015"/>
    </source>
</evidence>
<evidence type="ECO:0000256" key="4">
    <source>
        <dbReference type="ARBA" id="ARBA00023163"/>
    </source>
</evidence>
<dbReference type="GO" id="GO:0006352">
    <property type="term" value="P:DNA-templated transcription initiation"/>
    <property type="evidence" value="ECO:0007669"/>
    <property type="project" value="InterPro"/>
</dbReference>
<dbReference type="RefSeq" id="WP_146787763.1">
    <property type="nucleotide sequence ID" value="NZ_CP042434.1"/>
</dbReference>
<evidence type="ECO:0000313" key="7">
    <source>
        <dbReference type="EMBL" id="QEC74085.1"/>
    </source>
</evidence>
<dbReference type="InterPro" id="IPR013325">
    <property type="entry name" value="RNA_pol_sigma_r2"/>
</dbReference>
<dbReference type="SUPFAM" id="SSF88659">
    <property type="entry name" value="Sigma3 and sigma4 domains of RNA polymerase sigma factors"/>
    <property type="match status" value="1"/>
</dbReference>
<proteinExistence type="inferred from homology"/>
<dbReference type="Gene3D" id="1.10.1740.10">
    <property type="match status" value="1"/>
</dbReference>
<dbReference type="Pfam" id="PF08281">
    <property type="entry name" value="Sigma70_r4_2"/>
    <property type="match status" value="1"/>
</dbReference>
<dbReference type="InterPro" id="IPR013324">
    <property type="entry name" value="RNA_pol_sigma_r3/r4-like"/>
</dbReference>
<keyword evidence="2" id="KW-0805">Transcription regulation</keyword>
<dbReference type="OrthoDB" id="764619at2"/>
<reference evidence="7 8" key="1">
    <citation type="journal article" date="2017" name="Int. J. Syst. Evol. Microbiol.">
        <title>Arachidicoccus ginsenosidivorans sp. nov., with ginsenoside-converting activity isolated from ginseng cultivating soil.</title>
        <authorList>
            <person name="Siddiqi M.Z."/>
            <person name="Aslam Z."/>
            <person name="Im W.T."/>
        </authorList>
    </citation>
    <scope>NUCLEOTIDE SEQUENCE [LARGE SCALE GENOMIC DNA]</scope>
    <source>
        <strain evidence="7 8">Gsoil 809</strain>
    </source>
</reference>
<comment type="similarity">
    <text evidence="1">Belongs to the sigma-70 factor family. ECF subfamily.</text>
</comment>
<dbReference type="AlphaFoldDB" id="A0A5B8VU20"/>
<evidence type="ECO:0000256" key="1">
    <source>
        <dbReference type="ARBA" id="ARBA00010641"/>
    </source>
</evidence>
<dbReference type="Proteomes" id="UP000321291">
    <property type="component" value="Chromosome"/>
</dbReference>
<organism evidence="7 8">
    <name type="scientific">Arachidicoccus ginsenosidivorans</name>
    <dbReference type="NCBI Taxonomy" id="496057"/>
    <lineage>
        <taxon>Bacteria</taxon>
        <taxon>Pseudomonadati</taxon>
        <taxon>Bacteroidota</taxon>
        <taxon>Chitinophagia</taxon>
        <taxon>Chitinophagales</taxon>
        <taxon>Chitinophagaceae</taxon>
        <taxon>Arachidicoccus</taxon>
    </lineage>
</organism>
<dbReference type="InterPro" id="IPR039425">
    <property type="entry name" value="RNA_pol_sigma-70-like"/>
</dbReference>
<dbReference type="InterPro" id="IPR013249">
    <property type="entry name" value="RNA_pol_sigma70_r4_t2"/>
</dbReference>
<dbReference type="InterPro" id="IPR014284">
    <property type="entry name" value="RNA_pol_sigma-70_dom"/>
</dbReference>
<sequence length="200" mass="23478">MYFWLTIKQLTIRKEDYILLNDFELISHWNRGQEAAFAVFYKRHVKALVRVAFLKTGNPTVAEEIAQDTMLSFYQKRGTPFLNPLGYVNMILKNKVIDYYRKVATQVFVEDIDTLQNQINARNPETELIAKEQDWLLSEAIEQLPKKCGEVFKLRRIEDLSNKEVAIKLGLSVNTVEQHMRRAIRLLSRMGLLLLVYWLV</sequence>
<evidence type="ECO:0000259" key="6">
    <source>
        <dbReference type="Pfam" id="PF08281"/>
    </source>
</evidence>
<dbReference type="NCBIfam" id="TIGR02937">
    <property type="entry name" value="sigma70-ECF"/>
    <property type="match status" value="1"/>
</dbReference>
<keyword evidence="8" id="KW-1185">Reference proteome</keyword>
<dbReference type="KEGG" id="agi:FSB73_22870"/>
<keyword evidence="3" id="KW-0731">Sigma factor</keyword>
<accession>A0A5B8VU20</accession>
<dbReference type="CDD" id="cd06171">
    <property type="entry name" value="Sigma70_r4"/>
    <property type="match status" value="1"/>
</dbReference>
<dbReference type="GO" id="GO:0016987">
    <property type="term" value="F:sigma factor activity"/>
    <property type="evidence" value="ECO:0007669"/>
    <property type="project" value="UniProtKB-KW"/>
</dbReference>
<gene>
    <name evidence="7" type="ORF">FSB73_22870</name>
</gene>
<dbReference type="EMBL" id="CP042434">
    <property type="protein sequence ID" value="QEC74085.1"/>
    <property type="molecule type" value="Genomic_DNA"/>
</dbReference>
<dbReference type="PANTHER" id="PTHR43133">
    <property type="entry name" value="RNA POLYMERASE ECF-TYPE SIGMA FACTO"/>
    <property type="match status" value="1"/>
</dbReference>
<evidence type="ECO:0000259" key="5">
    <source>
        <dbReference type="Pfam" id="PF04542"/>
    </source>
</evidence>
<evidence type="ECO:0000313" key="8">
    <source>
        <dbReference type="Proteomes" id="UP000321291"/>
    </source>
</evidence>
<feature type="domain" description="RNA polymerase sigma factor 70 region 4 type 2" evidence="6">
    <location>
        <begin position="137"/>
        <end position="186"/>
    </location>
</feature>
<feature type="domain" description="RNA polymerase sigma-70 region 2" evidence="5">
    <location>
        <begin position="40"/>
        <end position="102"/>
    </location>
</feature>
<keyword evidence="4" id="KW-0804">Transcription</keyword>
<dbReference type="InterPro" id="IPR036388">
    <property type="entry name" value="WH-like_DNA-bd_sf"/>
</dbReference>
<protein>
    <submittedName>
        <fullName evidence="7">Sigma-70 family RNA polymerase sigma factor</fullName>
    </submittedName>
</protein>
<name>A0A5B8VU20_9BACT</name>